<keyword evidence="2" id="KW-1185">Reference proteome</keyword>
<evidence type="ECO:0000313" key="2">
    <source>
        <dbReference type="Proteomes" id="UP000722625"/>
    </source>
</evidence>
<accession>A0ABS5P7C9</accession>
<dbReference type="Proteomes" id="UP000722625">
    <property type="component" value="Unassembled WGS sequence"/>
</dbReference>
<reference evidence="1 2" key="1">
    <citation type="journal article" date="2018" name="Int. J. Syst. Evol. Microbiol.">
        <title>Flavobacterium chryseum sp. nov. and Flavobacterium psychroterrae sp. nov., novel environmental bacteria isolated from Antarctica.</title>
        <authorList>
            <person name="Kralova S."/>
            <person name="Svec P."/>
            <person name="Busse H.J."/>
            <person name="Stankova E."/>
            <person name="Vaczi P."/>
            <person name="Sedlacek I."/>
        </authorList>
    </citation>
    <scope>NUCLEOTIDE SEQUENCE [LARGE SCALE GENOMIC DNA]</scope>
    <source>
        <strain evidence="1 2">CCM 8827</strain>
    </source>
</reference>
<organism evidence="1 2">
    <name type="scientific">Flavobacterium psychroterrae</name>
    <dbReference type="NCBI Taxonomy" id="2133767"/>
    <lineage>
        <taxon>Bacteria</taxon>
        <taxon>Pseudomonadati</taxon>
        <taxon>Bacteroidota</taxon>
        <taxon>Flavobacteriia</taxon>
        <taxon>Flavobacteriales</taxon>
        <taxon>Flavobacteriaceae</taxon>
        <taxon>Flavobacterium</taxon>
    </lineage>
</organism>
<protein>
    <recommendedName>
        <fullName evidence="3">Bacteriocin</fullName>
    </recommendedName>
</protein>
<dbReference type="RefSeq" id="WP_213295673.1">
    <property type="nucleotide sequence ID" value="NZ_JAGYVZ010000003.1"/>
</dbReference>
<sequence length="73" mass="7730">MIKNILNLEGAHLLSSHEQKVIQGGQPIQPSTCHCFCVRGNVSSSASCFAYCPDGSIPGLSEGSTGNCKFPFE</sequence>
<comment type="caution">
    <text evidence="1">The sequence shown here is derived from an EMBL/GenBank/DDBJ whole genome shotgun (WGS) entry which is preliminary data.</text>
</comment>
<gene>
    <name evidence="1" type="ORF">KHA90_03980</name>
</gene>
<dbReference type="EMBL" id="JAGYVZ010000003">
    <property type="protein sequence ID" value="MBS7230174.1"/>
    <property type="molecule type" value="Genomic_DNA"/>
</dbReference>
<evidence type="ECO:0008006" key="3">
    <source>
        <dbReference type="Google" id="ProtNLM"/>
    </source>
</evidence>
<name>A0ABS5P7C9_9FLAO</name>
<evidence type="ECO:0000313" key="1">
    <source>
        <dbReference type="EMBL" id="MBS7230174.1"/>
    </source>
</evidence>
<proteinExistence type="predicted"/>